<dbReference type="Proteomes" id="UP001603978">
    <property type="component" value="Unassembled WGS sequence"/>
</dbReference>
<gene>
    <name evidence="1" type="ORF">ACFLIM_26505</name>
</gene>
<reference evidence="1 2" key="1">
    <citation type="submission" date="2024-10" db="EMBL/GenBank/DDBJ databases">
        <authorList>
            <person name="Topkara A.R."/>
            <person name="Saygin H."/>
        </authorList>
    </citation>
    <scope>NUCLEOTIDE SEQUENCE [LARGE SCALE GENOMIC DNA]</scope>
    <source>
        <strain evidence="1 2">M3C6</strain>
    </source>
</reference>
<proteinExistence type="predicted"/>
<comment type="caution">
    <text evidence="1">The sequence shown here is derived from an EMBL/GenBank/DDBJ whole genome shotgun (WGS) entry which is preliminary data.</text>
</comment>
<keyword evidence="2" id="KW-1185">Reference proteome</keyword>
<evidence type="ECO:0008006" key="3">
    <source>
        <dbReference type="Google" id="ProtNLM"/>
    </source>
</evidence>
<sequence>MAFSDIEYGVADRVATITLNRPVRLNAFTFAMRGELIEAFDLADADDAVEGVTAFLEKRPAEFP</sequence>
<protein>
    <recommendedName>
        <fullName evidence="3">Enoyl-CoA hydratase</fullName>
    </recommendedName>
</protein>
<evidence type="ECO:0000313" key="1">
    <source>
        <dbReference type="EMBL" id="MFG1706746.1"/>
    </source>
</evidence>
<name>A0ABW7AHE6_9ACTN</name>
<dbReference type="RefSeq" id="WP_393169875.1">
    <property type="nucleotide sequence ID" value="NZ_JBICRM010000017.1"/>
</dbReference>
<evidence type="ECO:0000313" key="2">
    <source>
        <dbReference type="Proteomes" id="UP001603978"/>
    </source>
</evidence>
<organism evidence="1 2">
    <name type="scientific">Nonomuraea marmarensis</name>
    <dbReference type="NCBI Taxonomy" id="3351344"/>
    <lineage>
        <taxon>Bacteria</taxon>
        <taxon>Bacillati</taxon>
        <taxon>Actinomycetota</taxon>
        <taxon>Actinomycetes</taxon>
        <taxon>Streptosporangiales</taxon>
        <taxon>Streptosporangiaceae</taxon>
        <taxon>Nonomuraea</taxon>
    </lineage>
</organism>
<dbReference type="Gene3D" id="3.90.226.10">
    <property type="entry name" value="2-enoyl-CoA Hydratase, Chain A, domain 1"/>
    <property type="match status" value="1"/>
</dbReference>
<dbReference type="EMBL" id="JBICRM010000017">
    <property type="protein sequence ID" value="MFG1706746.1"/>
    <property type="molecule type" value="Genomic_DNA"/>
</dbReference>
<accession>A0ABW7AHE6</accession>
<dbReference type="InterPro" id="IPR029045">
    <property type="entry name" value="ClpP/crotonase-like_dom_sf"/>
</dbReference>
<dbReference type="SUPFAM" id="SSF52096">
    <property type="entry name" value="ClpP/crotonase"/>
    <property type="match status" value="1"/>
</dbReference>